<dbReference type="RefSeq" id="WP_176352327.1">
    <property type="nucleotide sequence ID" value="NZ_JABWDU010000002.1"/>
</dbReference>
<gene>
    <name evidence="1" type="ORF">HT585_07490</name>
</gene>
<dbReference type="EMBL" id="JABWDU010000002">
    <property type="protein sequence ID" value="NVD38690.1"/>
    <property type="molecule type" value="Genomic_DNA"/>
</dbReference>
<sequence>MRHSFIAIAAAMTTVFAVTMPVMAGTYSYGYRQTCVVKTVKSYGAYGRLVMKKVRICK</sequence>
<evidence type="ECO:0000313" key="1">
    <source>
        <dbReference type="EMBL" id="NVD38690.1"/>
    </source>
</evidence>
<protein>
    <submittedName>
        <fullName evidence="1">Uncharacterized protein</fullName>
    </submittedName>
</protein>
<accession>A0A7Y6Q469</accession>
<dbReference type="Proteomes" id="UP000520198">
    <property type="component" value="Unassembled WGS sequence"/>
</dbReference>
<organism evidence="1 2">
    <name type="scientific">Ensifer oleiphilus</name>
    <dbReference type="NCBI Taxonomy" id="2742698"/>
    <lineage>
        <taxon>Bacteria</taxon>
        <taxon>Pseudomonadati</taxon>
        <taxon>Pseudomonadota</taxon>
        <taxon>Alphaproteobacteria</taxon>
        <taxon>Hyphomicrobiales</taxon>
        <taxon>Rhizobiaceae</taxon>
        <taxon>Sinorhizobium/Ensifer group</taxon>
        <taxon>Ensifer</taxon>
    </lineage>
</organism>
<dbReference type="AlphaFoldDB" id="A0A7Y6Q469"/>
<proteinExistence type="predicted"/>
<reference evidence="1 2" key="1">
    <citation type="submission" date="2020-06" db="EMBL/GenBank/DDBJ databases">
        <authorList>
            <person name="Grouzdev D.S."/>
        </authorList>
    </citation>
    <scope>NUCLEOTIDE SEQUENCE [LARGE SCALE GENOMIC DNA]</scope>
    <source>
        <strain evidence="1 2">HO-A22</strain>
    </source>
</reference>
<name>A0A7Y6Q469_9HYPH</name>
<comment type="caution">
    <text evidence="1">The sequence shown here is derived from an EMBL/GenBank/DDBJ whole genome shotgun (WGS) entry which is preliminary data.</text>
</comment>
<keyword evidence="2" id="KW-1185">Reference proteome</keyword>
<evidence type="ECO:0000313" key="2">
    <source>
        <dbReference type="Proteomes" id="UP000520198"/>
    </source>
</evidence>